<keyword evidence="2 6" id="KW-0812">Transmembrane</keyword>
<sequence>MATKLALRYSQWNGSQTTAPGCSPFPTMFAFSEPRVPGEFDKHVGTALQALSGPHVPGAFDRQFGTLFKSLVIAGLCSTFLVLCAFAYTALHAAAKQHLNRVSFRLLICALVANLIYGCCFLSVAQSTQTGPSPECGLAVFLINISNLFSGGMFFCIALNLELVLVQGCNGKRLERYYLLGTLAVCAICNIPPYAAGQYGWNELNQACWFNNADRRALARWVIGTQVFWVLSMALGEAAAFSLIVRYFVSYENTQRRIHSGSASSGTGDSSCRSDRLPRSPVVQYRNPMAQYRNIILRVGLYPLVSCILSLSTIIDLYLVVSQVSHPIMSELNYRLSTAGYCIYALRPIIYAVLAATDPSFIRAVQELRRPAEQLTALQLQTSGLRGRFASTHTAGPGEMHIAFSREAVTTDDAGNTISNAAAEAPTGKEAPLQSPTSESRMDSDKMDSENLSAAVVPEVNAWDMGTAHALRAPALQASNNWGM</sequence>
<evidence type="ECO:0000256" key="5">
    <source>
        <dbReference type="SAM" id="MobiDB-lite"/>
    </source>
</evidence>
<dbReference type="PANTHER" id="PTHR23112">
    <property type="entry name" value="G PROTEIN-COUPLED RECEPTOR 157-RELATED"/>
    <property type="match status" value="1"/>
</dbReference>
<evidence type="ECO:0000256" key="4">
    <source>
        <dbReference type="ARBA" id="ARBA00023136"/>
    </source>
</evidence>
<feature type="transmembrane region" description="Helical" evidence="6">
    <location>
        <begin position="177"/>
        <end position="195"/>
    </location>
</feature>
<keyword evidence="4 6" id="KW-0472">Membrane</keyword>
<keyword evidence="8" id="KW-1185">Reference proteome</keyword>
<feature type="transmembrane region" description="Helical" evidence="6">
    <location>
        <begin position="137"/>
        <end position="165"/>
    </location>
</feature>
<gene>
    <name evidence="7" type="ORF">B0H15DRAFT_981609</name>
</gene>
<evidence type="ECO:0000256" key="2">
    <source>
        <dbReference type="ARBA" id="ARBA00022692"/>
    </source>
</evidence>
<dbReference type="GO" id="GO:0004930">
    <property type="term" value="F:G protein-coupled receptor activity"/>
    <property type="evidence" value="ECO:0007669"/>
    <property type="project" value="TreeGrafter"/>
</dbReference>
<dbReference type="PANTHER" id="PTHR23112:SF0">
    <property type="entry name" value="TRANSMEMBRANE PROTEIN 116"/>
    <property type="match status" value="1"/>
</dbReference>
<feature type="transmembrane region" description="Helical" evidence="6">
    <location>
        <begin position="295"/>
        <end position="321"/>
    </location>
</feature>
<comment type="subcellular location">
    <subcellularLocation>
        <location evidence="1">Membrane</location>
        <topology evidence="1">Multi-pass membrane protein</topology>
    </subcellularLocation>
</comment>
<name>A0AAD6XS06_9AGAR</name>
<dbReference type="AlphaFoldDB" id="A0AAD6XS06"/>
<evidence type="ECO:0000256" key="1">
    <source>
        <dbReference type="ARBA" id="ARBA00004141"/>
    </source>
</evidence>
<dbReference type="GO" id="GO:0007189">
    <property type="term" value="P:adenylate cyclase-activating G protein-coupled receptor signaling pathway"/>
    <property type="evidence" value="ECO:0007669"/>
    <property type="project" value="TreeGrafter"/>
</dbReference>
<feature type="region of interest" description="Disordered" evidence="5">
    <location>
        <begin position="420"/>
        <end position="448"/>
    </location>
</feature>
<feature type="compositionally biased region" description="Low complexity" evidence="5">
    <location>
        <begin position="260"/>
        <end position="271"/>
    </location>
</feature>
<dbReference type="GO" id="GO:0005886">
    <property type="term" value="C:plasma membrane"/>
    <property type="evidence" value="ECO:0007669"/>
    <property type="project" value="TreeGrafter"/>
</dbReference>
<evidence type="ECO:0000313" key="7">
    <source>
        <dbReference type="EMBL" id="KAJ7088737.1"/>
    </source>
</evidence>
<feature type="region of interest" description="Disordered" evidence="5">
    <location>
        <begin position="259"/>
        <end position="278"/>
    </location>
</feature>
<evidence type="ECO:0000256" key="3">
    <source>
        <dbReference type="ARBA" id="ARBA00022989"/>
    </source>
</evidence>
<evidence type="ECO:0000313" key="8">
    <source>
        <dbReference type="Proteomes" id="UP001222325"/>
    </source>
</evidence>
<feature type="transmembrane region" description="Helical" evidence="6">
    <location>
        <begin position="103"/>
        <end position="125"/>
    </location>
</feature>
<feature type="transmembrane region" description="Helical" evidence="6">
    <location>
        <begin position="71"/>
        <end position="91"/>
    </location>
</feature>
<reference evidence="7" key="1">
    <citation type="submission" date="2023-03" db="EMBL/GenBank/DDBJ databases">
        <title>Massive genome expansion in bonnet fungi (Mycena s.s.) driven by repeated elements and novel gene families across ecological guilds.</title>
        <authorList>
            <consortium name="Lawrence Berkeley National Laboratory"/>
            <person name="Harder C.B."/>
            <person name="Miyauchi S."/>
            <person name="Viragh M."/>
            <person name="Kuo A."/>
            <person name="Thoen E."/>
            <person name="Andreopoulos B."/>
            <person name="Lu D."/>
            <person name="Skrede I."/>
            <person name="Drula E."/>
            <person name="Henrissat B."/>
            <person name="Morin E."/>
            <person name="Kohler A."/>
            <person name="Barry K."/>
            <person name="LaButti K."/>
            <person name="Morin E."/>
            <person name="Salamov A."/>
            <person name="Lipzen A."/>
            <person name="Mereny Z."/>
            <person name="Hegedus B."/>
            <person name="Baldrian P."/>
            <person name="Stursova M."/>
            <person name="Weitz H."/>
            <person name="Taylor A."/>
            <person name="Grigoriev I.V."/>
            <person name="Nagy L.G."/>
            <person name="Martin F."/>
            <person name="Kauserud H."/>
        </authorList>
    </citation>
    <scope>NUCLEOTIDE SEQUENCE</scope>
    <source>
        <strain evidence="7">CBHHK173m</strain>
    </source>
</reference>
<evidence type="ECO:0008006" key="9">
    <source>
        <dbReference type="Google" id="ProtNLM"/>
    </source>
</evidence>
<proteinExistence type="predicted"/>
<accession>A0AAD6XS06</accession>
<comment type="caution">
    <text evidence="7">The sequence shown here is derived from an EMBL/GenBank/DDBJ whole genome shotgun (WGS) entry which is preliminary data.</text>
</comment>
<protein>
    <recommendedName>
        <fullName evidence="9">G-protein coupled receptors family 2 profile 2 domain-containing protein</fullName>
    </recommendedName>
</protein>
<dbReference type="EMBL" id="JARJCN010000025">
    <property type="protein sequence ID" value="KAJ7088737.1"/>
    <property type="molecule type" value="Genomic_DNA"/>
</dbReference>
<feature type="transmembrane region" description="Helical" evidence="6">
    <location>
        <begin position="227"/>
        <end position="249"/>
    </location>
</feature>
<dbReference type="Gene3D" id="1.20.1070.10">
    <property type="entry name" value="Rhodopsin 7-helix transmembrane proteins"/>
    <property type="match status" value="1"/>
</dbReference>
<keyword evidence="3 6" id="KW-1133">Transmembrane helix</keyword>
<dbReference type="Proteomes" id="UP001222325">
    <property type="component" value="Unassembled WGS sequence"/>
</dbReference>
<evidence type="ECO:0000256" key="6">
    <source>
        <dbReference type="SAM" id="Phobius"/>
    </source>
</evidence>
<organism evidence="7 8">
    <name type="scientific">Mycena belliarum</name>
    <dbReference type="NCBI Taxonomy" id="1033014"/>
    <lineage>
        <taxon>Eukaryota</taxon>
        <taxon>Fungi</taxon>
        <taxon>Dikarya</taxon>
        <taxon>Basidiomycota</taxon>
        <taxon>Agaricomycotina</taxon>
        <taxon>Agaricomycetes</taxon>
        <taxon>Agaricomycetidae</taxon>
        <taxon>Agaricales</taxon>
        <taxon>Marasmiineae</taxon>
        <taxon>Mycenaceae</taxon>
        <taxon>Mycena</taxon>
    </lineage>
</organism>